<evidence type="ECO:0000313" key="3">
    <source>
        <dbReference type="Proteomes" id="UP000775547"/>
    </source>
</evidence>
<dbReference type="InterPro" id="IPR003607">
    <property type="entry name" value="HD/PDEase_dom"/>
</dbReference>
<dbReference type="InterPro" id="IPR017771">
    <property type="entry name" value="Cyanamide_hydratase_HD"/>
</dbReference>
<evidence type="ECO:0000313" key="2">
    <source>
        <dbReference type="EMBL" id="KAG5641363.1"/>
    </source>
</evidence>
<dbReference type="PANTHER" id="PTHR35569:SF1">
    <property type="entry name" value="CYANAMIDE HYDRATASE DDI2-RELATED"/>
    <property type="match status" value="1"/>
</dbReference>
<feature type="domain" description="HD" evidence="1">
    <location>
        <begin position="66"/>
        <end position="176"/>
    </location>
</feature>
<dbReference type="EMBL" id="JABCKV010000327">
    <property type="protein sequence ID" value="KAG5641363.1"/>
    <property type="molecule type" value="Genomic_DNA"/>
</dbReference>
<dbReference type="PROSITE" id="PS51831">
    <property type="entry name" value="HD"/>
    <property type="match status" value="1"/>
</dbReference>
<dbReference type="InterPro" id="IPR006674">
    <property type="entry name" value="HD_domain"/>
</dbReference>
<dbReference type="Gene3D" id="1.10.3210.10">
    <property type="entry name" value="Hypothetical protein af1432"/>
    <property type="match status" value="1"/>
</dbReference>
<sequence>MADPDIAFYGFTPVPRDPDVLFDGHPTASGDRPKQDHFKVTDFPLPDSPVVRQVKAFVEKELAEQTVNHSHRVYVYGVALVKTHFPEWSYDLETYYLACLLHDIGTADRFLSTTKMSFEFKGAIVARDLILKVGGVEDQADSICDAIIRHQDIFVKGGNITMIGQILQLATILDNVGM</sequence>
<keyword evidence="3" id="KW-1185">Reference proteome</keyword>
<proteinExistence type="predicted"/>
<comment type="caution">
    <text evidence="2">The sequence shown here is derived from an EMBL/GenBank/DDBJ whole genome shotgun (WGS) entry which is preliminary data.</text>
</comment>
<dbReference type="CDD" id="cd00077">
    <property type="entry name" value="HDc"/>
    <property type="match status" value="1"/>
</dbReference>
<organism evidence="2 3">
    <name type="scientific">Asterophora parasitica</name>
    <dbReference type="NCBI Taxonomy" id="117018"/>
    <lineage>
        <taxon>Eukaryota</taxon>
        <taxon>Fungi</taxon>
        <taxon>Dikarya</taxon>
        <taxon>Basidiomycota</taxon>
        <taxon>Agaricomycotina</taxon>
        <taxon>Agaricomycetes</taxon>
        <taxon>Agaricomycetidae</taxon>
        <taxon>Agaricales</taxon>
        <taxon>Tricholomatineae</taxon>
        <taxon>Lyophyllaceae</taxon>
        <taxon>Asterophora</taxon>
    </lineage>
</organism>
<protein>
    <recommendedName>
        <fullName evidence="1">HD domain-containing protein</fullName>
    </recommendedName>
</protein>
<gene>
    <name evidence="2" type="ORF">DXG03_005391</name>
</gene>
<dbReference type="OrthoDB" id="10033309at2759"/>
<dbReference type="AlphaFoldDB" id="A0A9P7G0E0"/>
<dbReference type="NCBIfam" id="TIGR03401">
    <property type="entry name" value="cyanamide_fam"/>
    <property type="match status" value="1"/>
</dbReference>
<accession>A0A9P7G0E0</accession>
<reference evidence="2" key="1">
    <citation type="submission" date="2020-07" db="EMBL/GenBank/DDBJ databases">
        <authorList>
            <person name="Nieuwenhuis M."/>
            <person name="Van De Peppel L.J.J."/>
        </authorList>
    </citation>
    <scope>NUCLEOTIDE SEQUENCE</scope>
    <source>
        <strain evidence="2">AP01</strain>
        <tissue evidence="2">Mycelium</tissue>
    </source>
</reference>
<dbReference type="Pfam" id="PF01966">
    <property type="entry name" value="HD"/>
    <property type="match status" value="1"/>
</dbReference>
<reference evidence="2" key="2">
    <citation type="submission" date="2021-10" db="EMBL/GenBank/DDBJ databases">
        <title>Phylogenomics reveals ancestral predisposition of the termite-cultivated fungus Termitomyces towards a domesticated lifestyle.</title>
        <authorList>
            <person name="Auxier B."/>
            <person name="Grum-Grzhimaylo A."/>
            <person name="Cardenas M.E."/>
            <person name="Lodge J.D."/>
            <person name="Laessoe T."/>
            <person name="Pedersen O."/>
            <person name="Smith M.E."/>
            <person name="Kuyper T.W."/>
            <person name="Franco-Molano E.A."/>
            <person name="Baroni T.J."/>
            <person name="Aanen D.K."/>
        </authorList>
    </citation>
    <scope>NUCLEOTIDE SEQUENCE</scope>
    <source>
        <strain evidence="2">AP01</strain>
        <tissue evidence="2">Mycelium</tissue>
    </source>
</reference>
<name>A0A9P7G0E0_9AGAR</name>
<dbReference type="Proteomes" id="UP000775547">
    <property type="component" value="Unassembled WGS sequence"/>
</dbReference>
<dbReference type="PANTHER" id="PTHR35569">
    <property type="entry name" value="CYANAMIDE HYDRATASE DDI2-RELATED"/>
    <property type="match status" value="1"/>
</dbReference>
<evidence type="ECO:0000259" key="1">
    <source>
        <dbReference type="PROSITE" id="PS51831"/>
    </source>
</evidence>
<dbReference type="SUPFAM" id="SSF109604">
    <property type="entry name" value="HD-domain/PDEase-like"/>
    <property type="match status" value="1"/>
</dbReference>